<dbReference type="InterPro" id="IPR005225">
    <property type="entry name" value="Small_GTP-bd"/>
</dbReference>
<reference evidence="1 2" key="2">
    <citation type="journal article" date="2021" name="Genomics">
        <title>High-quality reference genome for Clonorchis sinensis.</title>
        <authorList>
            <person name="Young N.D."/>
            <person name="Stroehlein A.J."/>
            <person name="Kinkar L."/>
            <person name="Wang T."/>
            <person name="Sohn W.M."/>
            <person name="Chang B.C.H."/>
            <person name="Kaur P."/>
            <person name="Weisz D."/>
            <person name="Dudchenko O."/>
            <person name="Aiden E.L."/>
            <person name="Korhonen P.K."/>
            <person name="Gasser R.B."/>
        </authorList>
    </citation>
    <scope>NUCLEOTIDE SEQUENCE [LARGE SCALE GENOMIC DNA]</scope>
    <source>
        <strain evidence="1">Cs-k2</strain>
    </source>
</reference>
<dbReference type="InterPro" id="IPR027417">
    <property type="entry name" value="P-loop_NTPase"/>
</dbReference>
<dbReference type="SUPFAM" id="SSF52540">
    <property type="entry name" value="P-loop containing nucleoside triphosphate hydrolases"/>
    <property type="match status" value="1"/>
</dbReference>
<keyword evidence="2" id="KW-1185">Reference proteome</keyword>
<reference evidence="1 2" key="1">
    <citation type="journal article" date="2018" name="Biotechnol. Adv.">
        <title>Improved genomic resources and new bioinformatic workflow for the carcinogenic parasite Clonorchis sinensis: Biotechnological implications.</title>
        <authorList>
            <person name="Wang D."/>
            <person name="Korhonen P.K."/>
            <person name="Gasser R.B."/>
            <person name="Young N.D."/>
        </authorList>
    </citation>
    <scope>NUCLEOTIDE SEQUENCE [LARGE SCALE GENOMIC DNA]</scope>
    <source>
        <strain evidence="1">Cs-k2</strain>
    </source>
</reference>
<dbReference type="InterPro" id="IPR006689">
    <property type="entry name" value="Small_GTPase_ARF/SAR"/>
</dbReference>
<dbReference type="EMBL" id="NIRI02000056">
    <property type="protein sequence ID" value="KAG5443832.1"/>
    <property type="molecule type" value="Genomic_DNA"/>
</dbReference>
<evidence type="ECO:0000313" key="2">
    <source>
        <dbReference type="Proteomes" id="UP000286415"/>
    </source>
</evidence>
<dbReference type="InterPro" id="IPR024156">
    <property type="entry name" value="Small_GTPase_ARF"/>
</dbReference>
<dbReference type="PRINTS" id="PR00328">
    <property type="entry name" value="SAR1GTPBP"/>
</dbReference>
<dbReference type="Pfam" id="PF00025">
    <property type="entry name" value="Arf"/>
    <property type="match status" value="1"/>
</dbReference>
<accession>A0A8T1M4J4</accession>
<sequence>MGAVLSSILRSFRLWPVKQYKILILGLDNAGKTTLLYWLRLHSTIVTAPTVGVNVEEVKLSHCGASFVAWDFGGQDKLRILWSRFYEGTKGLLFVVDSSDIKRLDVAHETLRRVLDDPLMETVPVIVVANKQDLPGAIKQEELEKRLKLSSLTMEGHKWSIIPTVATTGKGLLETMEALAILVKEKMEMKKIPPNFSVTL</sequence>
<proteinExistence type="predicted"/>
<dbReference type="NCBIfam" id="TIGR00231">
    <property type="entry name" value="small_GTP"/>
    <property type="match status" value="1"/>
</dbReference>
<organism evidence="1 2">
    <name type="scientific">Clonorchis sinensis</name>
    <name type="common">Chinese liver fluke</name>
    <dbReference type="NCBI Taxonomy" id="79923"/>
    <lineage>
        <taxon>Eukaryota</taxon>
        <taxon>Metazoa</taxon>
        <taxon>Spiralia</taxon>
        <taxon>Lophotrochozoa</taxon>
        <taxon>Platyhelminthes</taxon>
        <taxon>Trematoda</taxon>
        <taxon>Digenea</taxon>
        <taxon>Opisthorchiida</taxon>
        <taxon>Opisthorchiata</taxon>
        <taxon>Opisthorchiidae</taxon>
        <taxon>Clonorchis</taxon>
    </lineage>
</organism>
<dbReference type="STRING" id="79923.H2KQA5"/>
<dbReference type="OrthoDB" id="6228084at2759"/>
<gene>
    <name evidence="1" type="ORF">CSKR_100061</name>
</gene>
<protein>
    <submittedName>
        <fullName evidence="1">ADP-ribosylation factor, Arf Arf6</fullName>
    </submittedName>
</protein>
<dbReference type="GO" id="GO:0046872">
    <property type="term" value="F:metal ion binding"/>
    <property type="evidence" value="ECO:0007669"/>
    <property type="project" value="UniProtKB-KW"/>
</dbReference>
<dbReference type="GO" id="GO:0005525">
    <property type="term" value="F:GTP binding"/>
    <property type="evidence" value="ECO:0007669"/>
    <property type="project" value="UniProtKB-KW"/>
</dbReference>
<dbReference type="Gene3D" id="3.40.50.300">
    <property type="entry name" value="P-loop containing nucleotide triphosphate hydrolases"/>
    <property type="match status" value="1"/>
</dbReference>
<comment type="caution">
    <text evidence="1">The sequence shown here is derived from an EMBL/GenBank/DDBJ whole genome shotgun (WGS) entry which is preliminary data.</text>
</comment>
<dbReference type="CDD" id="cd00878">
    <property type="entry name" value="Arf_Arl"/>
    <property type="match status" value="1"/>
</dbReference>
<dbReference type="GO" id="GO:0030010">
    <property type="term" value="P:establishment of cell polarity"/>
    <property type="evidence" value="ECO:0007669"/>
    <property type="project" value="UniProtKB-ARBA"/>
</dbReference>
<dbReference type="SMART" id="SM00178">
    <property type="entry name" value="SAR"/>
    <property type="match status" value="1"/>
</dbReference>
<dbReference type="SMART" id="SM00177">
    <property type="entry name" value="ARF"/>
    <property type="match status" value="1"/>
</dbReference>
<dbReference type="Proteomes" id="UP000286415">
    <property type="component" value="Unassembled WGS sequence"/>
</dbReference>
<dbReference type="PANTHER" id="PTHR11711">
    <property type="entry name" value="ADP RIBOSYLATION FACTOR-RELATED"/>
    <property type="match status" value="1"/>
</dbReference>
<evidence type="ECO:0000313" key="1">
    <source>
        <dbReference type="EMBL" id="KAG5443832.1"/>
    </source>
</evidence>
<dbReference type="GO" id="GO:0003924">
    <property type="term" value="F:GTPase activity"/>
    <property type="evidence" value="ECO:0007669"/>
    <property type="project" value="InterPro"/>
</dbReference>
<name>A0A8T1M4J4_CLOSI</name>
<dbReference type="PROSITE" id="PS51417">
    <property type="entry name" value="ARF"/>
    <property type="match status" value="1"/>
</dbReference>